<sequence length="86" mass="9808">MIGSKFSKKYHHFLQKIGDLSGGDTSHKISVRKLNDNIRLDRTEIKNVLEYLQELGFITIETIGGPFLYGHITITKAGLRKYNELS</sequence>
<organism evidence="1 2">
    <name type="scientific">Fodinibius roseus</name>
    <dbReference type="NCBI Taxonomy" id="1194090"/>
    <lineage>
        <taxon>Bacteria</taxon>
        <taxon>Pseudomonadati</taxon>
        <taxon>Balneolota</taxon>
        <taxon>Balneolia</taxon>
        <taxon>Balneolales</taxon>
        <taxon>Balneolaceae</taxon>
        <taxon>Fodinibius</taxon>
    </lineage>
</organism>
<evidence type="ECO:0000313" key="1">
    <source>
        <dbReference type="EMBL" id="SHG08104.1"/>
    </source>
</evidence>
<dbReference type="InterPro" id="IPR036388">
    <property type="entry name" value="WH-like_DNA-bd_sf"/>
</dbReference>
<name>A0A1M5GWF5_9BACT</name>
<evidence type="ECO:0000313" key="2">
    <source>
        <dbReference type="Proteomes" id="UP000184041"/>
    </source>
</evidence>
<dbReference type="InterPro" id="IPR036390">
    <property type="entry name" value="WH_DNA-bd_sf"/>
</dbReference>
<keyword evidence="2" id="KW-1185">Reference proteome</keyword>
<dbReference type="Gene3D" id="1.10.10.10">
    <property type="entry name" value="Winged helix-like DNA-binding domain superfamily/Winged helix DNA-binding domain"/>
    <property type="match status" value="1"/>
</dbReference>
<accession>A0A1M5GWF5</accession>
<dbReference type="SUPFAM" id="SSF46785">
    <property type="entry name" value="Winged helix' DNA-binding domain"/>
    <property type="match status" value="1"/>
</dbReference>
<gene>
    <name evidence="1" type="ORF">SAMN05443144_11857</name>
</gene>
<dbReference type="Proteomes" id="UP000184041">
    <property type="component" value="Unassembled WGS sequence"/>
</dbReference>
<evidence type="ECO:0008006" key="3">
    <source>
        <dbReference type="Google" id="ProtNLM"/>
    </source>
</evidence>
<dbReference type="EMBL" id="FQUS01000018">
    <property type="protein sequence ID" value="SHG08104.1"/>
    <property type="molecule type" value="Genomic_DNA"/>
</dbReference>
<proteinExistence type="predicted"/>
<reference evidence="1 2" key="1">
    <citation type="submission" date="2016-11" db="EMBL/GenBank/DDBJ databases">
        <authorList>
            <person name="Jaros S."/>
            <person name="Januszkiewicz K."/>
            <person name="Wedrychowicz H."/>
        </authorList>
    </citation>
    <scope>NUCLEOTIDE SEQUENCE [LARGE SCALE GENOMIC DNA]</scope>
    <source>
        <strain evidence="1 2">DSM 21986</strain>
    </source>
</reference>
<dbReference type="AlphaFoldDB" id="A0A1M5GWF5"/>
<protein>
    <recommendedName>
        <fullName evidence="3">Winged helix-turn-helix</fullName>
    </recommendedName>
</protein>